<dbReference type="AlphaFoldDB" id="A0A4S4FJR8"/>
<dbReference type="Pfam" id="PF01841">
    <property type="entry name" value="Transglut_core"/>
    <property type="match status" value="1"/>
</dbReference>
<dbReference type="InterPro" id="IPR038765">
    <property type="entry name" value="Papain-like_cys_pep_sf"/>
</dbReference>
<dbReference type="Pfam" id="PF08379">
    <property type="entry name" value="Bact_transglu_N"/>
    <property type="match status" value="1"/>
</dbReference>
<evidence type="ECO:0000259" key="1">
    <source>
        <dbReference type="SMART" id="SM00460"/>
    </source>
</evidence>
<protein>
    <submittedName>
        <fullName evidence="2">Transglutaminase family protein</fullName>
    </submittedName>
</protein>
<dbReference type="Gene3D" id="3.10.620.30">
    <property type="match status" value="1"/>
</dbReference>
<name>A0A4S4FJR8_9MICO</name>
<evidence type="ECO:0000313" key="2">
    <source>
        <dbReference type="EMBL" id="THG29386.1"/>
    </source>
</evidence>
<dbReference type="EMBL" id="SSSM01000005">
    <property type="protein sequence ID" value="THG29386.1"/>
    <property type="molecule type" value="Genomic_DNA"/>
</dbReference>
<dbReference type="InterPro" id="IPR002931">
    <property type="entry name" value="Transglutaminase-like"/>
</dbReference>
<dbReference type="OrthoDB" id="9804023at2"/>
<dbReference type="PANTHER" id="PTHR33490">
    <property type="entry name" value="BLR5614 PROTEIN-RELATED"/>
    <property type="match status" value="1"/>
</dbReference>
<keyword evidence="3" id="KW-1185">Reference proteome</keyword>
<sequence length="282" mass="31503">MTKRLRIKHETGYHYKGEVSASYNEARMLPSSSDGQFVLHSHLEILPISSQHGYVDYWGTRVSSFEILTPHSELSLRATSLVEVRDREHGDHTVGWDELPEAIARQVACVEQTRQTRLTEPSDEVIELARRIADDAYGPCDAAQKISQAIGDAVEYMHGVTGVHSTAKEAWAERKGVCQDITHIAIGAIRSVGIPARYVSGYLHPKPDAAIGETVTGESHAWVEWFCGEWRGWDPTNLIEIGDRHVLVGRGRDYNDVAPLRGVYAGPFRSELFVKVEITRES</sequence>
<dbReference type="RefSeq" id="WP_136427716.1">
    <property type="nucleotide sequence ID" value="NZ_SSSM01000005.1"/>
</dbReference>
<dbReference type="SMART" id="SM00460">
    <property type="entry name" value="TGc"/>
    <property type="match status" value="1"/>
</dbReference>
<accession>A0A4S4FJR8</accession>
<dbReference type="Proteomes" id="UP000309133">
    <property type="component" value="Unassembled WGS sequence"/>
</dbReference>
<dbReference type="PANTHER" id="PTHR33490:SF6">
    <property type="entry name" value="SLL1049 PROTEIN"/>
    <property type="match status" value="1"/>
</dbReference>
<proteinExistence type="predicted"/>
<dbReference type="SUPFAM" id="SSF54001">
    <property type="entry name" value="Cysteine proteinases"/>
    <property type="match status" value="1"/>
</dbReference>
<feature type="domain" description="Transglutaminase-like" evidence="1">
    <location>
        <begin position="170"/>
        <end position="237"/>
    </location>
</feature>
<comment type="caution">
    <text evidence="2">The sequence shown here is derived from an EMBL/GenBank/DDBJ whole genome shotgun (WGS) entry which is preliminary data.</text>
</comment>
<reference evidence="2 3" key="1">
    <citation type="submission" date="2019-04" db="EMBL/GenBank/DDBJ databases">
        <authorList>
            <person name="Jiang L."/>
        </authorList>
    </citation>
    <scope>NUCLEOTIDE SEQUENCE [LARGE SCALE GENOMIC DNA]</scope>
    <source>
        <strain evidence="2 3">YIM 131853</strain>
    </source>
</reference>
<gene>
    <name evidence="2" type="ORF">E6C64_11785</name>
</gene>
<evidence type="ECO:0000313" key="3">
    <source>
        <dbReference type="Proteomes" id="UP000309133"/>
    </source>
</evidence>
<dbReference type="InterPro" id="IPR013589">
    <property type="entry name" value="Bac_transglu_N"/>
</dbReference>
<organism evidence="2 3">
    <name type="scientific">Naasia lichenicola</name>
    <dbReference type="NCBI Taxonomy" id="2565933"/>
    <lineage>
        <taxon>Bacteria</taxon>
        <taxon>Bacillati</taxon>
        <taxon>Actinomycetota</taxon>
        <taxon>Actinomycetes</taxon>
        <taxon>Micrococcales</taxon>
        <taxon>Microbacteriaceae</taxon>
        <taxon>Naasia</taxon>
    </lineage>
</organism>